<dbReference type="SUPFAM" id="SSF52091">
    <property type="entry name" value="SpoIIaa-like"/>
    <property type="match status" value="1"/>
</dbReference>
<dbReference type="Proteomes" id="UP000030746">
    <property type="component" value="Unassembled WGS sequence"/>
</dbReference>
<evidence type="ECO:0000256" key="2">
    <source>
        <dbReference type="ARBA" id="ARBA00022692"/>
    </source>
</evidence>
<accession>V4C6W4</accession>
<gene>
    <name evidence="7" type="ORF">LOTGIDRAFT_231568</name>
</gene>
<dbReference type="InterPro" id="IPR018045">
    <property type="entry name" value="S04_transporter_CS"/>
</dbReference>
<dbReference type="Pfam" id="PF01740">
    <property type="entry name" value="STAS"/>
    <property type="match status" value="1"/>
</dbReference>
<evidence type="ECO:0000256" key="4">
    <source>
        <dbReference type="ARBA" id="ARBA00023136"/>
    </source>
</evidence>
<organism evidence="7 8">
    <name type="scientific">Lottia gigantea</name>
    <name type="common">Giant owl limpet</name>
    <dbReference type="NCBI Taxonomy" id="225164"/>
    <lineage>
        <taxon>Eukaryota</taxon>
        <taxon>Metazoa</taxon>
        <taxon>Spiralia</taxon>
        <taxon>Lophotrochozoa</taxon>
        <taxon>Mollusca</taxon>
        <taxon>Gastropoda</taxon>
        <taxon>Patellogastropoda</taxon>
        <taxon>Lottioidea</taxon>
        <taxon>Lottiidae</taxon>
        <taxon>Lottia</taxon>
    </lineage>
</organism>
<dbReference type="RefSeq" id="XP_009051983.1">
    <property type="nucleotide sequence ID" value="XM_009053735.1"/>
</dbReference>
<sequence length="650" mass="71785">MAVKGSIVEMVRHNAILWFRLIERVFRRCFKVIVKRSSKKKKNIKNGTNGHSYYFDQQIQEVHPTEDTNCCGKVKKIAKDHCTVTTLKNRLPILKWLPTYGITDIQSDVIAGLTVGLTVIPQGLAYAKVAGLPPQYGLYSAFMGCFVYCFLGTSKDITLGPTAIMSLMTGTFAHSQVEGDATYAIILTLMCGVVQLVMGMLNLGIIVNFISYPVINAFTSAAAITIAFSQVKHVLGLRHIPREFLEMVYEIFAKIEETRLWDMTLGLTCIVLLFLIKKLRTIKWKELRPEELKLYIKIWRKFIWLFATGANAVIVISSAGVAAILIHFGVKDKLTLTGELKAGLPPFRVPDFTLNVGNVTESTSTIFANIGAGFGIVPLLGLIETIAIGKAFGVANIISCFCSSYPVTGSFSRTAVNSQSGVRTPASGIVTGGLVLLSLYVLTPLFYYIPNAALAAVIISAVLQMIDYKIILILWRANKLDLAILIITFLSSLGIGIEYGILVGVGISVLSVLYPLARPRVAFTSQDGFIICTPDQGMKFPSAEYISEKIVDRAHSGTNNRSVIFDFRHISSIDYSAVMSLRELISDLKRFNLKVAISNVQPKVSRDFDKAAIEEFQIFSNIDIASQKLSFKEKEKETELELKDISVIHL</sequence>
<feature type="transmembrane region" description="Helical" evidence="5">
    <location>
        <begin position="453"/>
        <end position="475"/>
    </location>
</feature>
<evidence type="ECO:0000256" key="3">
    <source>
        <dbReference type="ARBA" id="ARBA00022989"/>
    </source>
</evidence>
<keyword evidence="3 5" id="KW-1133">Transmembrane helix</keyword>
<dbReference type="PROSITE" id="PS01130">
    <property type="entry name" value="SLC26A"/>
    <property type="match status" value="1"/>
</dbReference>
<dbReference type="GeneID" id="20248637"/>
<dbReference type="AlphaFoldDB" id="V4C6W4"/>
<dbReference type="OrthoDB" id="288203at2759"/>
<feature type="domain" description="STAS" evidence="6">
    <location>
        <begin position="519"/>
        <end position="618"/>
    </location>
</feature>
<dbReference type="Pfam" id="PF00916">
    <property type="entry name" value="Sulfate_transp"/>
    <property type="match status" value="1"/>
</dbReference>
<keyword evidence="4 5" id="KW-0472">Membrane</keyword>
<feature type="transmembrane region" description="Helical" evidence="5">
    <location>
        <begin position="183"/>
        <end position="210"/>
    </location>
</feature>
<dbReference type="Gene3D" id="3.30.750.24">
    <property type="entry name" value="STAS domain"/>
    <property type="match status" value="1"/>
</dbReference>
<evidence type="ECO:0000256" key="1">
    <source>
        <dbReference type="ARBA" id="ARBA00004141"/>
    </source>
</evidence>
<dbReference type="InterPro" id="IPR036513">
    <property type="entry name" value="STAS_dom_sf"/>
</dbReference>
<dbReference type="PROSITE" id="PS50801">
    <property type="entry name" value="STAS"/>
    <property type="match status" value="1"/>
</dbReference>
<dbReference type="KEGG" id="lgi:LOTGIDRAFT_231568"/>
<dbReference type="PANTHER" id="PTHR11814">
    <property type="entry name" value="SULFATE TRANSPORTER"/>
    <property type="match status" value="1"/>
</dbReference>
<dbReference type="OMA" id="IPETAGF"/>
<dbReference type="GO" id="GO:0016020">
    <property type="term" value="C:membrane"/>
    <property type="evidence" value="ECO:0007669"/>
    <property type="project" value="UniProtKB-SubCell"/>
</dbReference>
<feature type="transmembrane region" description="Helical" evidence="5">
    <location>
        <begin position="366"/>
        <end position="383"/>
    </location>
</feature>
<dbReference type="CTD" id="20248637"/>
<dbReference type="GO" id="GO:0008271">
    <property type="term" value="F:secondary active sulfate transmembrane transporter activity"/>
    <property type="evidence" value="ECO:0007669"/>
    <property type="project" value="InterPro"/>
</dbReference>
<dbReference type="InterPro" id="IPR002645">
    <property type="entry name" value="STAS_dom"/>
</dbReference>
<feature type="transmembrane region" description="Helical" evidence="5">
    <location>
        <begin position="302"/>
        <end position="330"/>
    </location>
</feature>
<reference evidence="7 8" key="1">
    <citation type="journal article" date="2013" name="Nature">
        <title>Insights into bilaterian evolution from three spiralian genomes.</title>
        <authorList>
            <person name="Simakov O."/>
            <person name="Marletaz F."/>
            <person name="Cho S.J."/>
            <person name="Edsinger-Gonzales E."/>
            <person name="Havlak P."/>
            <person name="Hellsten U."/>
            <person name="Kuo D.H."/>
            <person name="Larsson T."/>
            <person name="Lv J."/>
            <person name="Arendt D."/>
            <person name="Savage R."/>
            <person name="Osoegawa K."/>
            <person name="de Jong P."/>
            <person name="Grimwood J."/>
            <person name="Chapman J.A."/>
            <person name="Shapiro H."/>
            <person name="Aerts A."/>
            <person name="Otillar R.P."/>
            <person name="Terry A.Y."/>
            <person name="Boore J.L."/>
            <person name="Grigoriev I.V."/>
            <person name="Lindberg D.R."/>
            <person name="Seaver E.C."/>
            <person name="Weisblat D.A."/>
            <person name="Putnam N.H."/>
            <person name="Rokhsar D.S."/>
        </authorList>
    </citation>
    <scope>NUCLEOTIDE SEQUENCE [LARGE SCALE GENOMIC DNA]</scope>
</reference>
<dbReference type="InterPro" id="IPR001902">
    <property type="entry name" value="SLC26A/SulP_fam"/>
</dbReference>
<keyword evidence="8" id="KW-1185">Reference proteome</keyword>
<name>V4C6W4_LOTGI</name>
<evidence type="ECO:0000313" key="8">
    <source>
        <dbReference type="Proteomes" id="UP000030746"/>
    </source>
</evidence>
<protein>
    <recommendedName>
        <fullName evidence="6">STAS domain-containing protein</fullName>
    </recommendedName>
</protein>
<feature type="transmembrane region" description="Helical" evidence="5">
    <location>
        <begin position="217"/>
        <end position="240"/>
    </location>
</feature>
<evidence type="ECO:0000259" key="6">
    <source>
        <dbReference type="PROSITE" id="PS50801"/>
    </source>
</evidence>
<dbReference type="CDD" id="cd07042">
    <property type="entry name" value="STAS_SulP_like_sulfate_transporter"/>
    <property type="match status" value="1"/>
</dbReference>
<dbReference type="EMBL" id="KB201305">
    <property type="protein sequence ID" value="ESO97389.1"/>
    <property type="molecule type" value="Genomic_DNA"/>
</dbReference>
<evidence type="ECO:0000313" key="7">
    <source>
        <dbReference type="EMBL" id="ESO97389.1"/>
    </source>
</evidence>
<proteinExistence type="predicted"/>
<feature type="transmembrane region" description="Helical" evidence="5">
    <location>
        <begin position="260"/>
        <end position="276"/>
    </location>
</feature>
<feature type="transmembrane region" description="Helical" evidence="5">
    <location>
        <begin position="482"/>
        <end position="514"/>
    </location>
</feature>
<dbReference type="InterPro" id="IPR011547">
    <property type="entry name" value="SLC26A/SulP_dom"/>
</dbReference>
<comment type="subcellular location">
    <subcellularLocation>
        <location evidence="1">Membrane</location>
        <topology evidence="1">Multi-pass membrane protein</topology>
    </subcellularLocation>
</comment>
<keyword evidence="2 5" id="KW-0812">Transmembrane</keyword>
<evidence type="ECO:0000256" key="5">
    <source>
        <dbReference type="SAM" id="Phobius"/>
    </source>
</evidence>
<dbReference type="HOGENOM" id="CLU_003182_12_2_1"/>
<feature type="transmembrane region" description="Helical" evidence="5">
    <location>
        <begin position="428"/>
        <end position="447"/>
    </location>
</feature>